<keyword evidence="8" id="KW-1185">Reference proteome</keyword>
<dbReference type="PANTHER" id="PTHR23241:SF102">
    <property type="entry name" value="LD23009P"/>
    <property type="match status" value="1"/>
</dbReference>
<evidence type="ECO:0000256" key="3">
    <source>
        <dbReference type="ARBA" id="ARBA00022989"/>
    </source>
</evidence>
<feature type="transmembrane region" description="Helical" evidence="5">
    <location>
        <begin position="54"/>
        <end position="75"/>
    </location>
</feature>
<evidence type="ECO:0000313" key="8">
    <source>
        <dbReference type="Proteomes" id="UP001302126"/>
    </source>
</evidence>
<feature type="transmembrane region" description="Helical" evidence="5">
    <location>
        <begin position="87"/>
        <end position="107"/>
    </location>
</feature>
<sequence>MISFEPFTMQVLAPIHLLVYSSLLGTSLYQTFAMTKISYQALPKTAFRSLQKKVFPFYFRVQTFLIFGSLVTLPSSTWSPIAAFSHTINWIPHAVAGVTAVLNLLVYEPRTRTFMIEVAHQETRDASRTPNSKEPSGEMQQFRRHFSRAHAMSIHLNLITIGSILFYGWTLGNRISFGAM</sequence>
<evidence type="ECO:0000256" key="4">
    <source>
        <dbReference type="ARBA" id="ARBA00023136"/>
    </source>
</evidence>
<reference evidence="7" key="1">
    <citation type="journal article" date="2023" name="Mol. Phylogenet. Evol.">
        <title>Genome-scale phylogeny and comparative genomics of the fungal order Sordariales.</title>
        <authorList>
            <person name="Hensen N."/>
            <person name="Bonometti L."/>
            <person name="Westerberg I."/>
            <person name="Brannstrom I.O."/>
            <person name="Guillou S."/>
            <person name="Cros-Aarteil S."/>
            <person name="Calhoun S."/>
            <person name="Haridas S."/>
            <person name="Kuo A."/>
            <person name="Mondo S."/>
            <person name="Pangilinan J."/>
            <person name="Riley R."/>
            <person name="LaButti K."/>
            <person name="Andreopoulos B."/>
            <person name="Lipzen A."/>
            <person name="Chen C."/>
            <person name="Yan M."/>
            <person name="Daum C."/>
            <person name="Ng V."/>
            <person name="Clum A."/>
            <person name="Steindorff A."/>
            <person name="Ohm R.A."/>
            <person name="Martin F."/>
            <person name="Silar P."/>
            <person name="Natvig D.O."/>
            <person name="Lalanne C."/>
            <person name="Gautier V."/>
            <person name="Ament-Velasquez S.L."/>
            <person name="Kruys A."/>
            <person name="Hutchinson M.I."/>
            <person name="Powell A.J."/>
            <person name="Barry K."/>
            <person name="Miller A.N."/>
            <person name="Grigoriev I.V."/>
            <person name="Debuchy R."/>
            <person name="Gladieux P."/>
            <person name="Hiltunen Thoren M."/>
            <person name="Johannesson H."/>
        </authorList>
    </citation>
    <scope>NUCLEOTIDE SEQUENCE</scope>
    <source>
        <strain evidence="7">PSN309</strain>
    </source>
</reference>
<reference evidence="7" key="2">
    <citation type="submission" date="2023-05" db="EMBL/GenBank/DDBJ databases">
        <authorList>
            <consortium name="Lawrence Berkeley National Laboratory"/>
            <person name="Steindorff A."/>
            <person name="Hensen N."/>
            <person name="Bonometti L."/>
            <person name="Westerberg I."/>
            <person name="Brannstrom I.O."/>
            <person name="Guillou S."/>
            <person name="Cros-Aarteil S."/>
            <person name="Calhoun S."/>
            <person name="Haridas S."/>
            <person name="Kuo A."/>
            <person name="Mondo S."/>
            <person name="Pangilinan J."/>
            <person name="Riley R."/>
            <person name="Labutti K."/>
            <person name="Andreopoulos B."/>
            <person name="Lipzen A."/>
            <person name="Chen C."/>
            <person name="Yanf M."/>
            <person name="Daum C."/>
            <person name="Ng V."/>
            <person name="Clum A."/>
            <person name="Ohm R."/>
            <person name="Martin F."/>
            <person name="Silar P."/>
            <person name="Natvig D."/>
            <person name="Lalanne C."/>
            <person name="Gautier V."/>
            <person name="Ament-Velasquez S.L."/>
            <person name="Kruys A."/>
            <person name="Hutchinson M.I."/>
            <person name="Powell A.J."/>
            <person name="Barry K."/>
            <person name="Miller A.N."/>
            <person name="Grigoriev I.V."/>
            <person name="Debuchy R."/>
            <person name="Gladieux P."/>
            <person name="Thoren M.H."/>
            <person name="Johannesson H."/>
        </authorList>
    </citation>
    <scope>NUCLEOTIDE SEQUENCE</scope>
    <source>
        <strain evidence="7">PSN309</strain>
    </source>
</reference>
<dbReference type="Proteomes" id="UP001302126">
    <property type="component" value="Unassembled WGS sequence"/>
</dbReference>
<name>A0AAN6WKP8_9PEZI</name>
<keyword evidence="3 5" id="KW-1133">Transmembrane helix</keyword>
<feature type="domain" description="TMEM205-like" evidence="6">
    <location>
        <begin position="18"/>
        <end position="117"/>
    </location>
</feature>
<evidence type="ECO:0000256" key="1">
    <source>
        <dbReference type="ARBA" id="ARBA00004370"/>
    </source>
</evidence>
<dbReference type="EMBL" id="MU864522">
    <property type="protein sequence ID" value="KAK4183814.1"/>
    <property type="molecule type" value="Genomic_DNA"/>
</dbReference>
<comment type="subcellular location">
    <subcellularLocation>
        <location evidence="1">Membrane</location>
    </subcellularLocation>
</comment>
<evidence type="ECO:0000313" key="7">
    <source>
        <dbReference type="EMBL" id="KAK4183814.1"/>
    </source>
</evidence>
<keyword evidence="4 5" id="KW-0472">Membrane</keyword>
<feature type="transmembrane region" description="Helical" evidence="5">
    <location>
        <begin position="149"/>
        <end position="170"/>
    </location>
</feature>
<gene>
    <name evidence="7" type="ORF">QBC35DRAFT_507233</name>
</gene>
<dbReference type="InterPro" id="IPR025423">
    <property type="entry name" value="TMEM205-like"/>
</dbReference>
<evidence type="ECO:0000256" key="2">
    <source>
        <dbReference type="ARBA" id="ARBA00022692"/>
    </source>
</evidence>
<dbReference type="AlphaFoldDB" id="A0AAN6WKP8"/>
<protein>
    <recommendedName>
        <fullName evidence="6">TMEM205-like domain-containing protein</fullName>
    </recommendedName>
</protein>
<dbReference type="InterPro" id="IPR053009">
    <property type="entry name" value="Xanthocillin_Biosynth-Assoc"/>
</dbReference>
<feature type="transmembrane region" description="Helical" evidence="5">
    <location>
        <begin position="12"/>
        <end position="33"/>
    </location>
</feature>
<proteinExistence type="predicted"/>
<keyword evidence="2 5" id="KW-0812">Transmembrane</keyword>
<dbReference type="GO" id="GO:0016020">
    <property type="term" value="C:membrane"/>
    <property type="evidence" value="ECO:0007669"/>
    <property type="project" value="UniProtKB-SubCell"/>
</dbReference>
<evidence type="ECO:0000259" key="6">
    <source>
        <dbReference type="Pfam" id="PF13664"/>
    </source>
</evidence>
<dbReference type="PANTHER" id="PTHR23241">
    <property type="entry name" value="LATE EMBRYOGENESIS ABUNDANT PLANTS LEA-RELATED"/>
    <property type="match status" value="1"/>
</dbReference>
<dbReference type="Pfam" id="PF13664">
    <property type="entry name" value="DUF4149"/>
    <property type="match status" value="1"/>
</dbReference>
<comment type="caution">
    <text evidence="7">The sequence shown here is derived from an EMBL/GenBank/DDBJ whole genome shotgun (WGS) entry which is preliminary data.</text>
</comment>
<evidence type="ECO:0000256" key="5">
    <source>
        <dbReference type="SAM" id="Phobius"/>
    </source>
</evidence>
<organism evidence="7 8">
    <name type="scientific">Podospora australis</name>
    <dbReference type="NCBI Taxonomy" id="1536484"/>
    <lineage>
        <taxon>Eukaryota</taxon>
        <taxon>Fungi</taxon>
        <taxon>Dikarya</taxon>
        <taxon>Ascomycota</taxon>
        <taxon>Pezizomycotina</taxon>
        <taxon>Sordariomycetes</taxon>
        <taxon>Sordariomycetidae</taxon>
        <taxon>Sordariales</taxon>
        <taxon>Podosporaceae</taxon>
        <taxon>Podospora</taxon>
    </lineage>
</organism>
<accession>A0AAN6WKP8</accession>